<feature type="region of interest" description="Interaction with substrate tRNA" evidence="10">
    <location>
        <begin position="163"/>
        <end position="167"/>
    </location>
</feature>
<evidence type="ECO:0000256" key="6">
    <source>
        <dbReference type="ARBA" id="ARBA00022741"/>
    </source>
</evidence>
<dbReference type="Gene3D" id="1.10.20.140">
    <property type="match status" value="1"/>
</dbReference>
<proteinExistence type="inferred from homology"/>
<name>A0ABV5CGM8_9SPHI</name>
<dbReference type="NCBIfam" id="TIGR00174">
    <property type="entry name" value="miaA"/>
    <property type="match status" value="1"/>
</dbReference>
<keyword evidence="6 10" id="KW-0547">Nucleotide-binding</keyword>
<organism evidence="14 15">
    <name type="scientific">Albibacterium profundi</name>
    <dbReference type="NCBI Taxonomy" id="3134906"/>
    <lineage>
        <taxon>Bacteria</taxon>
        <taxon>Pseudomonadati</taxon>
        <taxon>Bacteroidota</taxon>
        <taxon>Sphingobacteriia</taxon>
        <taxon>Sphingobacteriales</taxon>
        <taxon>Sphingobacteriaceae</taxon>
        <taxon>Albibacterium</taxon>
    </lineage>
</organism>
<evidence type="ECO:0000256" key="5">
    <source>
        <dbReference type="ARBA" id="ARBA00022694"/>
    </source>
</evidence>
<protein>
    <recommendedName>
        <fullName evidence="10">tRNA dimethylallyltransferase</fullName>
        <ecNumber evidence="10">2.5.1.75</ecNumber>
    </recommendedName>
    <alternativeName>
        <fullName evidence="10">Dimethylallyl diphosphate:tRNA dimethylallyltransferase</fullName>
        <shortName evidence="10">DMAPP:tRNA dimethylallyltransferase</shortName>
        <shortName evidence="10">DMATase</shortName>
    </alternativeName>
    <alternativeName>
        <fullName evidence="10">Isopentenyl-diphosphate:tRNA isopentenyltransferase</fullName>
        <shortName evidence="10">IPP transferase</shortName>
        <shortName evidence="10">IPPT</shortName>
        <shortName evidence="10">IPTase</shortName>
    </alternativeName>
</protein>
<dbReference type="SUPFAM" id="SSF52540">
    <property type="entry name" value="P-loop containing nucleoside triphosphate hydrolases"/>
    <property type="match status" value="2"/>
</dbReference>
<comment type="caution">
    <text evidence="10">Lacks conserved residue(s) required for the propagation of feature annotation.</text>
</comment>
<dbReference type="InterPro" id="IPR039657">
    <property type="entry name" value="Dimethylallyltransferase"/>
</dbReference>
<comment type="catalytic activity">
    <reaction evidence="9 10 11">
        <text>adenosine(37) in tRNA + dimethylallyl diphosphate = N(6)-dimethylallyladenosine(37) in tRNA + diphosphate</text>
        <dbReference type="Rhea" id="RHEA:26482"/>
        <dbReference type="Rhea" id="RHEA-COMP:10162"/>
        <dbReference type="Rhea" id="RHEA-COMP:10375"/>
        <dbReference type="ChEBI" id="CHEBI:33019"/>
        <dbReference type="ChEBI" id="CHEBI:57623"/>
        <dbReference type="ChEBI" id="CHEBI:74411"/>
        <dbReference type="ChEBI" id="CHEBI:74415"/>
        <dbReference type="EC" id="2.5.1.75"/>
    </reaction>
</comment>
<keyword evidence="15" id="KW-1185">Reference proteome</keyword>
<feature type="site" description="Interaction with substrate tRNA" evidence="10">
    <location>
        <position position="127"/>
    </location>
</feature>
<evidence type="ECO:0000256" key="7">
    <source>
        <dbReference type="ARBA" id="ARBA00022840"/>
    </source>
</evidence>
<comment type="cofactor">
    <cofactor evidence="1 10">
        <name>Mg(2+)</name>
        <dbReference type="ChEBI" id="CHEBI:18420"/>
    </cofactor>
</comment>
<evidence type="ECO:0000256" key="2">
    <source>
        <dbReference type="ARBA" id="ARBA00003213"/>
    </source>
</evidence>
<dbReference type="EC" id="2.5.1.75" evidence="10"/>
<reference evidence="14 15" key="1">
    <citation type="submission" date="2024-04" db="EMBL/GenBank/DDBJ databases">
        <title>Albibacterium profundi sp. nov., isolated from sediment of the Challenger Deep of Mariana Trench.</title>
        <authorList>
            <person name="Wang Y."/>
        </authorList>
    </citation>
    <scope>NUCLEOTIDE SEQUENCE [LARGE SCALE GENOMIC DNA]</scope>
    <source>
        <strain evidence="14 15">RHL897</strain>
    </source>
</reference>
<comment type="similarity">
    <text evidence="3 10 13">Belongs to the IPP transferase family.</text>
</comment>
<dbReference type="InterPro" id="IPR018022">
    <property type="entry name" value="IPT"/>
</dbReference>
<dbReference type="Proteomes" id="UP001580928">
    <property type="component" value="Unassembled WGS sequence"/>
</dbReference>
<dbReference type="InterPro" id="IPR027417">
    <property type="entry name" value="P-loop_NTPase"/>
</dbReference>
<dbReference type="Gene3D" id="3.40.50.300">
    <property type="entry name" value="P-loop containing nucleotide triphosphate hydrolases"/>
    <property type="match status" value="1"/>
</dbReference>
<evidence type="ECO:0000256" key="8">
    <source>
        <dbReference type="ARBA" id="ARBA00022842"/>
    </source>
</evidence>
<evidence type="ECO:0000256" key="1">
    <source>
        <dbReference type="ARBA" id="ARBA00001946"/>
    </source>
</evidence>
<comment type="subunit">
    <text evidence="10">Monomer.</text>
</comment>
<evidence type="ECO:0000256" key="9">
    <source>
        <dbReference type="ARBA" id="ARBA00049563"/>
    </source>
</evidence>
<evidence type="ECO:0000256" key="12">
    <source>
        <dbReference type="RuleBase" id="RU003784"/>
    </source>
</evidence>
<keyword evidence="7 10" id="KW-0067">ATP-binding</keyword>
<evidence type="ECO:0000313" key="14">
    <source>
        <dbReference type="EMBL" id="MFB5946560.1"/>
    </source>
</evidence>
<dbReference type="EMBL" id="JBBVGT010000003">
    <property type="protein sequence ID" value="MFB5946560.1"/>
    <property type="molecule type" value="Genomic_DNA"/>
</dbReference>
<feature type="binding site" evidence="10">
    <location>
        <begin position="14"/>
        <end position="21"/>
    </location>
    <ligand>
        <name>ATP</name>
        <dbReference type="ChEBI" id="CHEBI:30616"/>
    </ligand>
</feature>
<accession>A0ABV5CGM8</accession>
<comment type="function">
    <text evidence="2 10 12">Catalyzes the transfer of a dimethylallyl group onto the adenine at position 37 in tRNAs that read codons beginning with uridine, leading to the formation of N6-(dimethylallyl)adenosine (i(6)A).</text>
</comment>
<evidence type="ECO:0000256" key="10">
    <source>
        <dbReference type="HAMAP-Rule" id="MF_00185"/>
    </source>
</evidence>
<sequence>MDKRYAKTLVCIVGPTAVGKTSMAIDLANAYQTEIISADSRQFYKEMNIGTAKPNAEELAAAPHHFIDSHSISQDYSAGDFEVDALKLLEQLFEKHNIVILTGGSGLFVNAVCYGLDKLPKPAAGVRETLTRTYESEGVTYLQERLKEVDPEYYNEVDHGNPQRMIRALEVFETTGLAFSKWRKKDLELRNFNILPIGLHMDRELLYERINKRVDNMIRNGLLDEVKKLLPYREKGPLQSVGYSELFDYLDGTISLERAIELIKRNSRRYAKRQLTWFKKMPEIEWFQPHEQKGIKDYIATLEL</sequence>
<comment type="caution">
    <text evidence="14">The sequence shown here is derived from an EMBL/GenBank/DDBJ whole genome shotgun (WGS) entry which is preliminary data.</text>
</comment>
<evidence type="ECO:0000313" key="15">
    <source>
        <dbReference type="Proteomes" id="UP001580928"/>
    </source>
</evidence>
<evidence type="ECO:0000256" key="4">
    <source>
        <dbReference type="ARBA" id="ARBA00022679"/>
    </source>
</evidence>
<evidence type="ECO:0000256" key="13">
    <source>
        <dbReference type="RuleBase" id="RU003785"/>
    </source>
</evidence>
<dbReference type="GO" id="GO:0052381">
    <property type="term" value="F:tRNA dimethylallyltransferase activity"/>
    <property type="evidence" value="ECO:0007669"/>
    <property type="project" value="UniProtKB-EC"/>
</dbReference>
<dbReference type="HAMAP" id="MF_00185">
    <property type="entry name" value="IPP_trans"/>
    <property type="match status" value="1"/>
</dbReference>
<dbReference type="Pfam" id="PF01715">
    <property type="entry name" value="IPPT"/>
    <property type="match status" value="1"/>
</dbReference>
<evidence type="ECO:0000256" key="11">
    <source>
        <dbReference type="RuleBase" id="RU003783"/>
    </source>
</evidence>
<feature type="binding site" evidence="10">
    <location>
        <begin position="16"/>
        <end position="21"/>
    </location>
    <ligand>
        <name>substrate</name>
    </ligand>
</feature>
<dbReference type="RefSeq" id="WP_375558089.1">
    <property type="nucleotide sequence ID" value="NZ_JBBVGT010000003.1"/>
</dbReference>
<feature type="region of interest" description="Interaction with substrate tRNA" evidence="10">
    <location>
        <begin position="39"/>
        <end position="42"/>
    </location>
</feature>
<feature type="site" description="Interaction with substrate tRNA" evidence="10">
    <location>
        <position position="105"/>
    </location>
</feature>
<evidence type="ECO:0000256" key="3">
    <source>
        <dbReference type="ARBA" id="ARBA00005842"/>
    </source>
</evidence>
<keyword evidence="5 10" id="KW-0819">tRNA processing</keyword>
<keyword evidence="8 10" id="KW-0460">Magnesium</keyword>
<dbReference type="PANTHER" id="PTHR11088:SF60">
    <property type="entry name" value="TRNA DIMETHYLALLYLTRANSFERASE"/>
    <property type="match status" value="1"/>
</dbReference>
<dbReference type="PANTHER" id="PTHR11088">
    <property type="entry name" value="TRNA DIMETHYLALLYLTRANSFERASE"/>
    <property type="match status" value="1"/>
</dbReference>
<keyword evidence="4 10" id="KW-0808">Transferase</keyword>
<gene>
    <name evidence="10 14" type="primary">miaA</name>
    <name evidence="14" type="ORF">WKR92_12050</name>
</gene>